<proteinExistence type="predicted"/>
<accession>A0A377FUI3</accession>
<dbReference type="Pfam" id="PF13380">
    <property type="entry name" value="CoA_binding_2"/>
    <property type="match status" value="1"/>
</dbReference>
<dbReference type="EMBL" id="UGGP01000001">
    <property type="protein sequence ID" value="STO08125.1"/>
    <property type="molecule type" value="Genomic_DNA"/>
</dbReference>
<organism evidence="2 3">
    <name type="scientific">Exiguobacterium aurantiacum</name>
    <dbReference type="NCBI Taxonomy" id="33987"/>
    <lineage>
        <taxon>Bacteria</taxon>
        <taxon>Bacillati</taxon>
        <taxon>Bacillota</taxon>
        <taxon>Bacilli</taxon>
        <taxon>Bacillales</taxon>
        <taxon>Bacillales Family XII. Incertae Sedis</taxon>
        <taxon>Exiguobacterium</taxon>
    </lineage>
</organism>
<dbReference type="AlphaFoldDB" id="A0A377FUI3"/>
<dbReference type="PANTHER" id="PTHR33303">
    <property type="entry name" value="CYTOPLASMIC PROTEIN-RELATED"/>
    <property type="match status" value="1"/>
</dbReference>
<dbReference type="STRING" id="1397694.GCA_000702585_01992"/>
<dbReference type="OrthoDB" id="9804695at2"/>
<gene>
    <name evidence="2" type="primary">yccU</name>
    <name evidence="2" type="ORF">NCTC13163_01494</name>
</gene>
<feature type="domain" description="CoA-binding" evidence="1">
    <location>
        <begin position="9"/>
        <end position="103"/>
    </location>
</feature>
<dbReference type="PANTHER" id="PTHR33303:SF2">
    <property type="entry name" value="COA-BINDING DOMAIN-CONTAINING PROTEIN"/>
    <property type="match status" value="1"/>
</dbReference>
<evidence type="ECO:0000313" key="3">
    <source>
        <dbReference type="Proteomes" id="UP000254060"/>
    </source>
</evidence>
<dbReference type="SUPFAM" id="SSF51735">
    <property type="entry name" value="NAD(P)-binding Rossmann-fold domains"/>
    <property type="match status" value="1"/>
</dbReference>
<dbReference type="InterPro" id="IPR036291">
    <property type="entry name" value="NAD(P)-bd_dom_sf"/>
</dbReference>
<name>A0A377FUI3_9BACL</name>
<dbReference type="Proteomes" id="UP000254060">
    <property type="component" value="Unassembled WGS sequence"/>
</dbReference>
<sequence>MDDKHLKQLLEEAKTIAVVGISSNPNKTANQIADYLLLQGYTVIPVNPSLETWKGRKVYPTVESIPGHIDIVDVFRRSEYLAGVAEDAVRHGDVGLIFNQLGLSSADAERIAREAGIDYVENRCIYVEHARLIG</sequence>
<evidence type="ECO:0000259" key="1">
    <source>
        <dbReference type="SMART" id="SM00881"/>
    </source>
</evidence>
<dbReference type="Gene3D" id="3.40.50.720">
    <property type="entry name" value="NAD(P)-binding Rossmann-like Domain"/>
    <property type="match status" value="1"/>
</dbReference>
<evidence type="ECO:0000313" key="2">
    <source>
        <dbReference type="EMBL" id="STO08125.1"/>
    </source>
</evidence>
<protein>
    <submittedName>
        <fullName evidence="2">Acetyl coenzyme A synthetase (ADP forming), alpha domain</fullName>
    </submittedName>
</protein>
<reference evidence="2 3" key="1">
    <citation type="submission" date="2018-06" db="EMBL/GenBank/DDBJ databases">
        <authorList>
            <consortium name="Pathogen Informatics"/>
            <person name="Doyle S."/>
        </authorList>
    </citation>
    <scope>NUCLEOTIDE SEQUENCE [LARGE SCALE GENOMIC DNA]</scope>
    <source>
        <strain evidence="2 3">NCTC13163</strain>
    </source>
</reference>
<dbReference type="SMART" id="SM00881">
    <property type="entry name" value="CoA_binding"/>
    <property type="match status" value="1"/>
</dbReference>
<dbReference type="RefSeq" id="WP_029335010.1">
    <property type="nucleotide sequence ID" value="NZ_UGGP01000001.1"/>
</dbReference>
<dbReference type="InterPro" id="IPR003781">
    <property type="entry name" value="CoA-bd"/>
</dbReference>